<name>E6WV01_PSEUU</name>
<evidence type="ECO:0000259" key="1">
    <source>
        <dbReference type="Pfam" id="PF09995"/>
    </source>
</evidence>
<evidence type="ECO:0000313" key="2">
    <source>
        <dbReference type="EMBL" id="ADV28000.1"/>
    </source>
</evidence>
<dbReference type="InterPro" id="IPR018713">
    <property type="entry name" value="MPAB/Lcp_cat_dom"/>
</dbReference>
<dbReference type="AlphaFoldDB" id="E6WV01"/>
<keyword evidence="3" id="KW-1185">Reference proteome</keyword>
<dbReference type="eggNOG" id="COG3662">
    <property type="taxonomic scope" value="Bacteria"/>
</dbReference>
<dbReference type="GO" id="GO:0016491">
    <property type="term" value="F:oxidoreductase activity"/>
    <property type="evidence" value="ECO:0007669"/>
    <property type="project" value="InterPro"/>
</dbReference>
<dbReference type="KEGG" id="psu:Psesu_2165"/>
<reference evidence="2 3" key="1">
    <citation type="submission" date="2011-01" db="EMBL/GenBank/DDBJ databases">
        <title>Complete sequence of Pseudoxanthomonas suwonensis 11-1.</title>
        <authorList>
            <consortium name="US DOE Joint Genome Institute"/>
            <person name="Lucas S."/>
            <person name="Copeland A."/>
            <person name="Lapidus A."/>
            <person name="Cheng J.-F."/>
            <person name="Goodwin L."/>
            <person name="Pitluck S."/>
            <person name="Teshima H."/>
            <person name="Detter J.C."/>
            <person name="Han C."/>
            <person name="Tapia R."/>
            <person name="Land M."/>
            <person name="Hauser L."/>
            <person name="Kyrpides N."/>
            <person name="Ivanova N."/>
            <person name="Ovchinnikova G."/>
            <person name="Siebers A.K."/>
            <person name="Allgaier M."/>
            <person name="Thelen M.P."/>
            <person name="Hugenholtz P."/>
            <person name="Gladden J."/>
            <person name="Woyke T."/>
        </authorList>
    </citation>
    <scope>NUCLEOTIDE SEQUENCE [LARGE SCALE GENOMIC DNA]</scope>
    <source>
        <strain evidence="3">11-1</strain>
    </source>
</reference>
<accession>E6WV01</accession>
<evidence type="ECO:0000313" key="3">
    <source>
        <dbReference type="Proteomes" id="UP000008632"/>
    </source>
</evidence>
<dbReference type="Pfam" id="PF09995">
    <property type="entry name" value="MPAB_Lcp_cat"/>
    <property type="match status" value="1"/>
</dbReference>
<dbReference type="STRING" id="743721.Psesu_2165"/>
<dbReference type="RefSeq" id="WP_013535827.1">
    <property type="nucleotide sequence ID" value="NC_014924.1"/>
</dbReference>
<proteinExistence type="predicted"/>
<dbReference type="PANTHER" id="PTHR36151:SF3">
    <property type="entry name" value="ER-BOUND OXYGENASE MPAB_MPAB'_RUBBER OXYGENASE CATALYTIC DOMAIN-CONTAINING PROTEIN"/>
    <property type="match status" value="1"/>
</dbReference>
<sequence length="261" mass="29772">MTGPRHRPTLQLADITREAYIYFGAGATVAWQMAEPGVGRGVARHSATLDRPLERLRATMGYVYAVTLGDDADRAAIARHVNRAHAAVRGPGYNAFDRGLQLWVAATLYRGAVDVHELFNGPLPDAAREPLYRQAWAYGRTLQVPDAAWPADVAAFDAWWEAQARRLAVDEEVRGYMQAVLGGGKAPWWVRPALPLQRLATAGLLPPRLRELYGLPWDAGRERRWQAFRRWAPRLYRLAPRWLRHLPARYYLNQLRRQYRD</sequence>
<organism evidence="2 3">
    <name type="scientific">Pseudoxanthomonas suwonensis (strain 11-1)</name>
    <dbReference type="NCBI Taxonomy" id="743721"/>
    <lineage>
        <taxon>Bacteria</taxon>
        <taxon>Pseudomonadati</taxon>
        <taxon>Pseudomonadota</taxon>
        <taxon>Gammaproteobacteria</taxon>
        <taxon>Lysobacterales</taxon>
        <taxon>Lysobacteraceae</taxon>
        <taxon>Pseudoxanthomonas</taxon>
    </lineage>
</organism>
<dbReference type="PANTHER" id="PTHR36151">
    <property type="entry name" value="BLR2777 PROTEIN"/>
    <property type="match status" value="1"/>
</dbReference>
<dbReference type="Proteomes" id="UP000008632">
    <property type="component" value="Chromosome"/>
</dbReference>
<gene>
    <name evidence="2" type="ordered locus">Psesu_2165</name>
</gene>
<protein>
    <recommendedName>
        <fullName evidence="1">ER-bound oxygenase mpaB/mpaB'/Rubber oxygenase catalytic domain-containing protein</fullName>
    </recommendedName>
</protein>
<dbReference type="HOGENOM" id="CLU_059206_3_1_6"/>
<dbReference type="EMBL" id="CP002446">
    <property type="protein sequence ID" value="ADV28000.1"/>
    <property type="molecule type" value="Genomic_DNA"/>
</dbReference>
<dbReference type="OrthoDB" id="3422701at2"/>
<feature type="domain" description="ER-bound oxygenase mpaB/mpaB'/Rubber oxygenase catalytic" evidence="1">
    <location>
        <begin position="17"/>
        <end position="232"/>
    </location>
</feature>